<dbReference type="EMBL" id="JAKZGO010000004">
    <property type="protein sequence ID" value="MCH7413269.1"/>
    <property type="molecule type" value="Genomic_DNA"/>
</dbReference>
<reference evidence="1" key="1">
    <citation type="submission" date="2022-03" db="EMBL/GenBank/DDBJ databases">
        <title>De novo assembled genomes of Belliella spp. (Cyclobacteriaceae) strains.</title>
        <authorList>
            <person name="Szabo A."/>
            <person name="Korponai K."/>
            <person name="Felfoldi T."/>
        </authorList>
    </citation>
    <scope>NUCLEOTIDE SEQUENCE</scope>
    <source>
        <strain evidence="1">DSM 111903</strain>
    </source>
</reference>
<name>A0ABS9VA21_9BACT</name>
<comment type="caution">
    <text evidence="1">The sequence shown here is derived from an EMBL/GenBank/DDBJ whole genome shotgun (WGS) entry which is preliminary data.</text>
</comment>
<keyword evidence="2" id="KW-1185">Reference proteome</keyword>
<proteinExistence type="predicted"/>
<protein>
    <submittedName>
        <fullName evidence="1">Uncharacterized protein</fullName>
    </submittedName>
</protein>
<evidence type="ECO:0000313" key="2">
    <source>
        <dbReference type="Proteomes" id="UP001165430"/>
    </source>
</evidence>
<organism evidence="1 2">
    <name type="scientific">Belliella alkalica</name>
    <dbReference type="NCBI Taxonomy" id="1730871"/>
    <lineage>
        <taxon>Bacteria</taxon>
        <taxon>Pseudomonadati</taxon>
        <taxon>Bacteroidota</taxon>
        <taxon>Cytophagia</taxon>
        <taxon>Cytophagales</taxon>
        <taxon>Cyclobacteriaceae</taxon>
        <taxon>Belliella</taxon>
    </lineage>
</organism>
<dbReference type="RefSeq" id="WP_241410873.1">
    <property type="nucleotide sequence ID" value="NZ_JAKZGO010000004.1"/>
</dbReference>
<gene>
    <name evidence="1" type="ORF">MM213_07230</name>
</gene>
<dbReference type="Proteomes" id="UP001165430">
    <property type="component" value="Unassembled WGS sequence"/>
</dbReference>
<evidence type="ECO:0000313" key="1">
    <source>
        <dbReference type="EMBL" id="MCH7413269.1"/>
    </source>
</evidence>
<feature type="non-terminal residue" evidence="1">
    <location>
        <position position="1"/>
    </location>
</feature>
<sequence>EDPADICEQIQQLIADNDFKIKMGDLKSAANNFNYEIGYKMNRYEDGTFGYEYVQGLPNSGSLDGLTVNSPIDGLIHSHNLGTDMLSIFSLSDIFALGAMVQENLINNIENFVFGVVTSEGTYLLSISDPIAFSNLSSGLEILRSIYINYVKPDNSALQNEIGLFQFLNTSNLGLSLYKGNLSNFNSWDRVRKNNQGTNIVNLNCN</sequence>
<accession>A0ABS9VA21</accession>